<sequence>MYLALGYVDERPPNFDIFGYPTSIKKRKRGENSSHQTPKCEASLTRDSKTKHNPFGPSKLLSLEASNSTESLNHMHFQRLLDTKTAKFYPSKAYKVIYDYSLDMLYDKYIPLHEYEVRMTMIWAPKGWKTIRKIDEWVNGTIYPDVIVISFAIWLALIDQMFPADPLLQFTEMEETSRDLINSTTKLASKTRVLLWGMARYRWYVYQEGKVKNTRDRYYWMDFVHLSRFNSSIGLFSSWQWRRFR</sequence>
<accession>A0AAN9A6N1</accession>
<evidence type="ECO:0000256" key="1">
    <source>
        <dbReference type="SAM" id="MobiDB-lite"/>
    </source>
</evidence>
<proteinExistence type="predicted"/>
<protein>
    <submittedName>
        <fullName evidence="2">Uncharacterized protein</fullName>
    </submittedName>
</protein>
<name>A0AAN9A6N1_HALRR</name>
<keyword evidence="3" id="KW-1185">Reference proteome</keyword>
<organism evidence="2 3">
    <name type="scientific">Halocaridina rubra</name>
    <name type="common">Hawaiian red shrimp</name>
    <dbReference type="NCBI Taxonomy" id="373956"/>
    <lineage>
        <taxon>Eukaryota</taxon>
        <taxon>Metazoa</taxon>
        <taxon>Ecdysozoa</taxon>
        <taxon>Arthropoda</taxon>
        <taxon>Crustacea</taxon>
        <taxon>Multicrustacea</taxon>
        <taxon>Malacostraca</taxon>
        <taxon>Eumalacostraca</taxon>
        <taxon>Eucarida</taxon>
        <taxon>Decapoda</taxon>
        <taxon>Pleocyemata</taxon>
        <taxon>Caridea</taxon>
        <taxon>Atyoidea</taxon>
        <taxon>Atyidae</taxon>
        <taxon>Halocaridina</taxon>
    </lineage>
</organism>
<dbReference type="AlphaFoldDB" id="A0AAN9A6N1"/>
<dbReference type="Proteomes" id="UP001381693">
    <property type="component" value="Unassembled WGS sequence"/>
</dbReference>
<dbReference type="EMBL" id="JAXCGZ010011705">
    <property type="protein sequence ID" value="KAK7074260.1"/>
    <property type="molecule type" value="Genomic_DNA"/>
</dbReference>
<evidence type="ECO:0000313" key="2">
    <source>
        <dbReference type="EMBL" id="KAK7074260.1"/>
    </source>
</evidence>
<evidence type="ECO:0000313" key="3">
    <source>
        <dbReference type="Proteomes" id="UP001381693"/>
    </source>
</evidence>
<feature type="region of interest" description="Disordered" evidence="1">
    <location>
        <begin position="26"/>
        <end position="57"/>
    </location>
</feature>
<gene>
    <name evidence="2" type="ORF">SK128_025989</name>
</gene>
<reference evidence="2 3" key="1">
    <citation type="submission" date="2023-11" db="EMBL/GenBank/DDBJ databases">
        <title>Halocaridina rubra genome assembly.</title>
        <authorList>
            <person name="Smith C."/>
        </authorList>
    </citation>
    <scope>NUCLEOTIDE SEQUENCE [LARGE SCALE GENOMIC DNA]</scope>
    <source>
        <strain evidence="2">EP-1</strain>
        <tissue evidence="2">Whole</tissue>
    </source>
</reference>
<comment type="caution">
    <text evidence="2">The sequence shown here is derived from an EMBL/GenBank/DDBJ whole genome shotgun (WGS) entry which is preliminary data.</text>
</comment>